<dbReference type="AlphaFoldDB" id="A0A7J7GS38"/>
<evidence type="ECO:0000256" key="15">
    <source>
        <dbReference type="SAM" id="MobiDB-lite"/>
    </source>
</evidence>
<dbReference type="InterPro" id="IPR018371">
    <property type="entry name" value="Chitin-binding_1_CS"/>
</dbReference>
<dbReference type="InterPro" id="IPR023346">
    <property type="entry name" value="Lysozyme-like_dom_sf"/>
</dbReference>
<dbReference type="EC" id="3.2.1.14" evidence="4"/>
<organism evidence="18 19">
    <name type="scientific">Camellia sinensis</name>
    <name type="common">Tea plant</name>
    <name type="synonym">Thea sinensis</name>
    <dbReference type="NCBI Taxonomy" id="4442"/>
    <lineage>
        <taxon>Eukaryota</taxon>
        <taxon>Viridiplantae</taxon>
        <taxon>Streptophyta</taxon>
        <taxon>Embryophyta</taxon>
        <taxon>Tracheophyta</taxon>
        <taxon>Spermatophyta</taxon>
        <taxon>Magnoliopsida</taxon>
        <taxon>eudicotyledons</taxon>
        <taxon>Gunneridae</taxon>
        <taxon>Pentapetalae</taxon>
        <taxon>asterids</taxon>
        <taxon>Ericales</taxon>
        <taxon>Theaceae</taxon>
        <taxon>Camellia</taxon>
    </lineage>
</organism>
<keyword evidence="6 16" id="KW-0732">Signal</keyword>
<comment type="caution">
    <text evidence="18">The sequence shown here is derived from an EMBL/GenBank/DDBJ whole genome shotgun (WGS) entry which is preliminary data.</text>
</comment>
<evidence type="ECO:0000256" key="9">
    <source>
        <dbReference type="ARBA" id="ARBA00023024"/>
    </source>
</evidence>
<dbReference type="PROSITE" id="PS50941">
    <property type="entry name" value="CHIT_BIND_I_2"/>
    <property type="match status" value="1"/>
</dbReference>
<dbReference type="FunFam" id="3.30.60.10:FF:000003">
    <property type="entry name" value="Class IV chitinase"/>
    <property type="match status" value="1"/>
</dbReference>
<evidence type="ECO:0000256" key="13">
    <source>
        <dbReference type="ARBA" id="ARBA00023326"/>
    </source>
</evidence>
<dbReference type="PRINTS" id="PR00451">
    <property type="entry name" value="CHITINBINDNG"/>
</dbReference>
<evidence type="ECO:0000313" key="19">
    <source>
        <dbReference type="Proteomes" id="UP000593564"/>
    </source>
</evidence>
<sequence length="350" mass="38650">MLSLNNIKTTLLTIILAGILSGIIPKIVVGQNCGCSEGLCCSKFGYCGTGDDYCGSGCQSGPCATLPFFFSLICFPDALDPGIVVTQAFFDGIVNQAPAGCVGKSFFTRSAFLNALGSYPSFGTTGTADDSKREIAAFFAHATHETGFFCNIEEIDGASKTYCDQSNTQYPCKPNKNYYGRGPLQLSWNYNYGPAGESIGFDGLNNPETVATDSVVSFKTALWFWMNNIHNVLNSGFGATIQAINSGECNGNRPDAVNARVKYYTDYCNQLGVAPVAAKQSLFFQQLINKFYFHIIVQSTFFFFFGKKKNCCYQEGIYFDSNDKNYNQYKREYKEDPDRSNKKNKKQKKN</sequence>
<dbReference type="CDD" id="cd00325">
    <property type="entry name" value="chitinase_GH19"/>
    <property type="match status" value="1"/>
</dbReference>
<protein>
    <recommendedName>
        <fullName evidence="4">chitinase</fullName>
        <ecNumber evidence="4">3.2.1.14</ecNumber>
    </recommendedName>
</protein>
<evidence type="ECO:0000256" key="3">
    <source>
        <dbReference type="ARBA" id="ARBA00009373"/>
    </source>
</evidence>
<feature type="signal peptide" evidence="16">
    <location>
        <begin position="1"/>
        <end position="30"/>
    </location>
</feature>
<keyword evidence="10 14" id="KW-1015">Disulfide bond</keyword>
<dbReference type="Gene3D" id="3.30.60.10">
    <property type="entry name" value="Endochitinase-like"/>
    <property type="match status" value="1"/>
</dbReference>
<evidence type="ECO:0000256" key="6">
    <source>
        <dbReference type="ARBA" id="ARBA00022729"/>
    </source>
</evidence>
<evidence type="ECO:0000256" key="16">
    <source>
        <dbReference type="SAM" id="SignalP"/>
    </source>
</evidence>
<comment type="caution">
    <text evidence="14">Lacks conserved residue(s) required for the propagation of feature annotation.</text>
</comment>
<keyword evidence="8" id="KW-0611">Plant defense</keyword>
<keyword evidence="19" id="KW-1185">Reference proteome</keyword>
<dbReference type="PROSITE" id="PS00026">
    <property type="entry name" value="CHIT_BIND_I_1"/>
    <property type="match status" value="1"/>
</dbReference>
<gene>
    <name evidence="18" type="ORF">HYC85_019870</name>
</gene>
<dbReference type="Pfam" id="PF00182">
    <property type="entry name" value="Glyco_hydro_19"/>
    <property type="match status" value="1"/>
</dbReference>
<evidence type="ECO:0000256" key="11">
    <source>
        <dbReference type="ARBA" id="ARBA00023277"/>
    </source>
</evidence>
<dbReference type="Gene3D" id="1.10.530.10">
    <property type="match status" value="1"/>
</dbReference>
<reference evidence="19" key="1">
    <citation type="journal article" date="2020" name="Nat. Commun.">
        <title>Genome assembly of wild tea tree DASZ reveals pedigree and selection history of tea varieties.</title>
        <authorList>
            <person name="Zhang W."/>
            <person name="Zhang Y."/>
            <person name="Qiu H."/>
            <person name="Guo Y."/>
            <person name="Wan H."/>
            <person name="Zhang X."/>
            <person name="Scossa F."/>
            <person name="Alseekh S."/>
            <person name="Zhang Q."/>
            <person name="Wang P."/>
            <person name="Xu L."/>
            <person name="Schmidt M.H."/>
            <person name="Jia X."/>
            <person name="Li D."/>
            <person name="Zhu A."/>
            <person name="Guo F."/>
            <person name="Chen W."/>
            <person name="Ni D."/>
            <person name="Usadel B."/>
            <person name="Fernie A.R."/>
            <person name="Wen W."/>
        </authorList>
    </citation>
    <scope>NUCLEOTIDE SEQUENCE [LARGE SCALE GENOMIC DNA]</scope>
    <source>
        <strain evidence="19">cv. G240</strain>
    </source>
</reference>
<dbReference type="PANTHER" id="PTHR22595:SF197">
    <property type="entry name" value="CHITINASE FAMILY PROTEIN"/>
    <property type="match status" value="1"/>
</dbReference>
<feature type="compositionally biased region" description="Basic and acidic residues" evidence="15">
    <location>
        <begin position="329"/>
        <end position="341"/>
    </location>
</feature>
<dbReference type="GO" id="GO:0006952">
    <property type="term" value="P:defense response"/>
    <property type="evidence" value="ECO:0007669"/>
    <property type="project" value="UniProtKB-KW"/>
</dbReference>
<comment type="function">
    <text evidence="2">Defense against chitin-containing fungal pathogens.</text>
</comment>
<dbReference type="SUPFAM" id="SSF57016">
    <property type="entry name" value="Plant lectins/antimicrobial peptides"/>
    <property type="match status" value="1"/>
</dbReference>
<evidence type="ECO:0000256" key="10">
    <source>
        <dbReference type="ARBA" id="ARBA00023157"/>
    </source>
</evidence>
<keyword evidence="13" id="KW-0624">Polysaccharide degradation</keyword>
<dbReference type="GO" id="GO:0006032">
    <property type="term" value="P:chitin catabolic process"/>
    <property type="evidence" value="ECO:0007669"/>
    <property type="project" value="UniProtKB-KW"/>
</dbReference>
<keyword evidence="7" id="KW-0378">Hydrolase</keyword>
<dbReference type="InterPro" id="IPR001002">
    <property type="entry name" value="Chitin-bd_1"/>
</dbReference>
<feature type="region of interest" description="Disordered" evidence="15">
    <location>
        <begin position="329"/>
        <end position="350"/>
    </location>
</feature>
<dbReference type="Gene3D" id="3.30.20.10">
    <property type="entry name" value="Endochitinase, domain 2"/>
    <property type="match status" value="1"/>
</dbReference>
<feature type="disulfide bond" evidence="14">
    <location>
        <begin position="35"/>
        <end position="47"/>
    </location>
</feature>
<evidence type="ECO:0000256" key="14">
    <source>
        <dbReference type="PROSITE-ProRule" id="PRU00261"/>
    </source>
</evidence>
<reference evidence="18 19" key="2">
    <citation type="submission" date="2020-07" db="EMBL/GenBank/DDBJ databases">
        <title>Genome assembly of wild tea tree DASZ reveals pedigree and selection history of tea varieties.</title>
        <authorList>
            <person name="Zhang W."/>
        </authorList>
    </citation>
    <scope>NUCLEOTIDE SEQUENCE [LARGE SCALE GENOMIC DNA]</scope>
    <source>
        <strain evidence="19">cv. G240</strain>
        <tissue evidence="18">Leaf</tissue>
    </source>
</reference>
<dbReference type="GO" id="GO:0008843">
    <property type="term" value="F:endochitinase activity"/>
    <property type="evidence" value="ECO:0007669"/>
    <property type="project" value="UniProtKB-EC"/>
</dbReference>
<dbReference type="InterPro" id="IPR000726">
    <property type="entry name" value="Glyco_hydro_19_cat"/>
</dbReference>
<evidence type="ECO:0000256" key="12">
    <source>
        <dbReference type="ARBA" id="ARBA00023295"/>
    </source>
</evidence>
<keyword evidence="9" id="KW-0146">Chitin degradation</keyword>
<dbReference type="FunFam" id="3.30.20.10:FF:000001">
    <property type="entry name" value="Endochitinase (Chitinase)"/>
    <property type="match status" value="1"/>
</dbReference>
<dbReference type="PROSITE" id="PS00774">
    <property type="entry name" value="CHITINASE_19_2"/>
    <property type="match status" value="1"/>
</dbReference>
<dbReference type="SMART" id="SM00270">
    <property type="entry name" value="ChtBD1"/>
    <property type="match status" value="1"/>
</dbReference>
<dbReference type="InterPro" id="IPR036861">
    <property type="entry name" value="Endochitinase-like_sf"/>
</dbReference>
<dbReference type="EMBL" id="JACBKZ010000009">
    <property type="protein sequence ID" value="KAF5942228.1"/>
    <property type="molecule type" value="Genomic_DNA"/>
</dbReference>
<evidence type="ECO:0000256" key="1">
    <source>
        <dbReference type="ARBA" id="ARBA00000822"/>
    </source>
</evidence>
<dbReference type="SUPFAM" id="SSF53955">
    <property type="entry name" value="Lysozyme-like"/>
    <property type="match status" value="1"/>
</dbReference>
<feature type="disulfide bond" evidence="14">
    <location>
        <begin position="40"/>
        <end position="54"/>
    </location>
</feature>
<evidence type="ECO:0000256" key="2">
    <source>
        <dbReference type="ARBA" id="ARBA00003102"/>
    </source>
</evidence>
<evidence type="ECO:0000256" key="5">
    <source>
        <dbReference type="ARBA" id="ARBA00022669"/>
    </source>
</evidence>
<dbReference type="GO" id="GO:0000272">
    <property type="term" value="P:polysaccharide catabolic process"/>
    <property type="evidence" value="ECO:0007669"/>
    <property type="project" value="UniProtKB-KW"/>
</dbReference>
<dbReference type="Proteomes" id="UP000593564">
    <property type="component" value="Unassembled WGS sequence"/>
</dbReference>
<dbReference type="GO" id="GO:0008061">
    <property type="term" value="F:chitin binding"/>
    <property type="evidence" value="ECO:0007669"/>
    <property type="project" value="UniProtKB-UniRule"/>
</dbReference>
<comment type="similarity">
    <text evidence="3">Belongs to the glycosyl hydrolase 19 family. Chitinase class I subfamily.</text>
</comment>
<dbReference type="FunFam" id="1.10.530.10:FF:000052">
    <property type="entry name" value="Endochitinase PR4"/>
    <property type="match status" value="1"/>
</dbReference>
<proteinExistence type="inferred from homology"/>
<keyword evidence="12" id="KW-0326">Glycosidase</keyword>
<feature type="chain" id="PRO_5029608518" description="chitinase" evidence="16">
    <location>
        <begin position="31"/>
        <end position="350"/>
    </location>
</feature>
<dbReference type="CDD" id="cd00035">
    <property type="entry name" value="ChtBD1"/>
    <property type="match status" value="1"/>
</dbReference>
<feature type="domain" description="Chitin-binding type-1" evidence="17">
    <location>
        <begin position="30"/>
        <end position="65"/>
    </location>
</feature>
<evidence type="ECO:0000256" key="7">
    <source>
        <dbReference type="ARBA" id="ARBA00022801"/>
    </source>
</evidence>
<dbReference type="PANTHER" id="PTHR22595">
    <property type="entry name" value="CHITINASE-RELATED"/>
    <property type="match status" value="1"/>
</dbReference>
<evidence type="ECO:0000313" key="18">
    <source>
        <dbReference type="EMBL" id="KAF5942228.1"/>
    </source>
</evidence>
<comment type="catalytic activity">
    <reaction evidence="1">
        <text>Random endo-hydrolysis of N-acetyl-beta-D-glucosaminide (1-&gt;4)-beta-linkages in chitin and chitodextrins.</text>
        <dbReference type="EC" id="3.2.1.14"/>
    </reaction>
</comment>
<evidence type="ECO:0000259" key="17">
    <source>
        <dbReference type="PROSITE" id="PS50941"/>
    </source>
</evidence>
<accession>A0A7J7GS38</accession>
<dbReference type="Pfam" id="PF00187">
    <property type="entry name" value="Chitin_bind_1"/>
    <property type="match status" value="1"/>
</dbReference>
<evidence type="ECO:0000256" key="4">
    <source>
        <dbReference type="ARBA" id="ARBA00012729"/>
    </source>
</evidence>
<keyword evidence="11" id="KW-0119">Carbohydrate metabolism</keyword>
<dbReference type="GO" id="GO:0016998">
    <property type="term" value="P:cell wall macromolecule catabolic process"/>
    <property type="evidence" value="ECO:0007669"/>
    <property type="project" value="InterPro"/>
</dbReference>
<name>A0A7J7GS38_CAMSI</name>
<keyword evidence="5 14" id="KW-0147">Chitin-binding</keyword>
<evidence type="ECO:0000256" key="8">
    <source>
        <dbReference type="ARBA" id="ARBA00022821"/>
    </source>
</evidence>